<gene>
    <name evidence="1" type="ORF">SEMRO_3848_G351442.1</name>
</gene>
<accession>A0A9N8F606</accession>
<comment type="caution">
    <text evidence="1">The sequence shown here is derived from an EMBL/GenBank/DDBJ whole genome shotgun (WGS) entry which is preliminary data.</text>
</comment>
<reference evidence="1" key="1">
    <citation type="submission" date="2020-06" db="EMBL/GenBank/DDBJ databases">
        <authorList>
            <consortium name="Plant Systems Biology data submission"/>
        </authorList>
    </citation>
    <scope>NUCLEOTIDE SEQUENCE</scope>
    <source>
        <strain evidence="1">D6</strain>
    </source>
</reference>
<dbReference type="EMBL" id="CAICTM010003846">
    <property type="protein sequence ID" value="CAB9531689.1"/>
    <property type="molecule type" value="Genomic_DNA"/>
</dbReference>
<dbReference type="AlphaFoldDB" id="A0A9N8F606"/>
<proteinExistence type="predicted"/>
<dbReference type="Proteomes" id="UP001153069">
    <property type="component" value="Unassembled WGS sequence"/>
</dbReference>
<sequence>MPLSLALHFLIQGGASRSVRTGSRINLPGPRRTLAECMEEKRRPCWARFRDQLCSCVPVGTRRAKVKPPASSDSIEVVRLLRVACTGTRSDPGKGKTQNAEARL</sequence>
<keyword evidence="2" id="KW-1185">Reference proteome</keyword>
<organism evidence="1 2">
    <name type="scientific">Seminavis robusta</name>
    <dbReference type="NCBI Taxonomy" id="568900"/>
    <lineage>
        <taxon>Eukaryota</taxon>
        <taxon>Sar</taxon>
        <taxon>Stramenopiles</taxon>
        <taxon>Ochrophyta</taxon>
        <taxon>Bacillariophyta</taxon>
        <taxon>Bacillariophyceae</taxon>
        <taxon>Bacillariophycidae</taxon>
        <taxon>Naviculales</taxon>
        <taxon>Naviculaceae</taxon>
        <taxon>Seminavis</taxon>
    </lineage>
</organism>
<name>A0A9N8F606_9STRA</name>
<evidence type="ECO:0000313" key="1">
    <source>
        <dbReference type="EMBL" id="CAB9531689.1"/>
    </source>
</evidence>
<protein>
    <submittedName>
        <fullName evidence="1">Uncharacterized protein</fullName>
    </submittedName>
</protein>
<evidence type="ECO:0000313" key="2">
    <source>
        <dbReference type="Proteomes" id="UP001153069"/>
    </source>
</evidence>